<dbReference type="PANTHER" id="PTHR32341:SF15">
    <property type="entry name" value="INTERFERON-GAMMA-INDUCIBLE GTPASE 10-RELATED"/>
    <property type="match status" value="1"/>
</dbReference>
<dbReference type="PANTHER" id="PTHR32341">
    <property type="entry name" value="INTERFERON-INDUCIBLE GTPASE"/>
    <property type="match status" value="1"/>
</dbReference>
<dbReference type="Proteomes" id="UP000335636">
    <property type="component" value="Unassembled WGS sequence"/>
</dbReference>
<dbReference type="Proteomes" id="UP000662637">
    <property type="component" value="Unassembled WGS sequence"/>
</dbReference>
<dbReference type="AlphaFoldDB" id="A0A5E4DAG0"/>
<dbReference type="EMBL" id="WJEC01000123">
    <property type="protein sequence ID" value="KAF7485636.1"/>
    <property type="molecule type" value="Genomic_DNA"/>
</dbReference>
<keyword evidence="3" id="KW-0378">Hydrolase</keyword>
<evidence type="ECO:0000256" key="4">
    <source>
        <dbReference type="ARBA" id="ARBA00023134"/>
    </source>
</evidence>
<keyword evidence="8" id="KW-1185">Reference proteome</keyword>
<gene>
    <name evidence="6" type="ORF">GHT09_002687</name>
    <name evidence="7" type="ORF">MONAX_5E037372</name>
</gene>
<keyword evidence="2" id="KW-0547">Nucleotide-binding</keyword>
<reference evidence="6" key="2">
    <citation type="submission" date="2020-08" db="EMBL/GenBank/DDBJ databases">
        <authorList>
            <person name="Shumante A."/>
            <person name="Zimin A.V."/>
            <person name="Puiu D."/>
            <person name="Salzberg S.L."/>
        </authorList>
    </citation>
    <scope>NUCLEOTIDE SEQUENCE</scope>
    <source>
        <strain evidence="6">WC2-LM</strain>
        <tissue evidence="6">Liver</tissue>
    </source>
</reference>
<dbReference type="GO" id="GO:0035458">
    <property type="term" value="P:cellular response to interferon-beta"/>
    <property type="evidence" value="ECO:0007669"/>
    <property type="project" value="TreeGrafter"/>
</dbReference>
<dbReference type="InterPro" id="IPR027417">
    <property type="entry name" value="P-loop_NTPase"/>
</dbReference>
<accession>A0A5E4DAG0</accession>
<dbReference type="Pfam" id="PF05049">
    <property type="entry name" value="IIGP"/>
    <property type="match status" value="1"/>
</dbReference>
<feature type="domain" description="IRG-type G" evidence="5">
    <location>
        <begin position="69"/>
        <end position="251"/>
    </location>
</feature>
<dbReference type="InterPro" id="IPR051515">
    <property type="entry name" value="IRG"/>
</dbReference>
<evidence type="ECO:0000313" key="6">
    <source>
        <dbReference type="EMBL" id="KAF7485636.1"/>
    </source>
</evidence>
<dbReference type="GO" id="GO:0005789">
    <property type="term" value="C:endoplasmic reticulum membrane"/>
    <property type="evidence" value="ECO:0007669"/>
    <property type="project" value="TreeGrafter"/>
</dbReference>
<dbReference type="InterPro" id="IPR030385">
    <property type="entry name" value="G_IRG_dom"/>
</dbReference>
<evidence type="ECO:0000256" key="2">
    <source>
        <dbReference type="ARBA" id="ARBA00022741"/>
    </source>
</evidence>
<evidence type="ECO:0000256" key="3">
    <source>
        <dbReference type="ARBA" id="ARBA00022801"/>
    </source>
</evidence>
<dbReference type="GO" id="GO:0003924">
    <property type="term" value="F:GTPase activity"/>
    <property type="evidence" value="ECO:0007669"/>
    <property type="project" value="TreeGrafter"/>
</dbReference>
<dbReference type="GO" id="GO:0000045">
    <property type="term" value="P:autophagosome assembly"/>
    <property type="evidence" value="ECO:0007669"/>
    <property type="project" value="TreeGrafter"/>
</dbReference>
<evidence type="ECO:0000259" key="5">
    <source>
        <dbReference type="PROSITE" id="PS51716"/>
    </source>
</evidence>
<protein>
    <submittedName>
        <fullName evidence="6">Interferon-inducible GTPase 1-like</fullName>
    </submittedName>
</protein>
<dbReference type="InterPro" id="IPR007743">
    <property type="entry name" value="Immunity-related_GTPase-like"/>
</dbReference>
<comment type="similarity">
    <text evidence="1">Belongs to the TRAFAC class dynamin-like GTPase superfamily. IRG family.</text>
</comment>
<name>A0A5E4DAG0_MARMO</name>
<evidence type="ECO:0000313" key="7">
    <source>
        <dbReference type="EMBL" id="VTJ90750.1"/>
    </source>
</evidence>
<dbReference type="GO" id="GO:0045087">
    <property type="term" value="P:innate immune response"/>
    <property type="evidence" value="ECO:0007669"/>
    <property type="project" value="TreeGrafter"/>
</dbReference>
<dbReference type="EMBL" id="CABDUW010004989">
    <property type="protein sequence ID" value="VTJ90750.1"/>
    <property type="molecule type" value="Genomic_DNA"/>
</dbReference>
<dbReference type="Gene3D" id="3.40.50.300">
    <property type="entry name" value="P-loop containing nucleotide triphosphate hydrolases"/>
    <property type="match status" value="1"/>
</dbReference>
<dbReference type="FunFam" id="3.40.50.300:FF:000541">
    <property type="entry name" value="Immunity related GTPase M"/>
    <property type="match status" value="1"/>
</dbReference>
<reference evidence="7 8" key="1">
    <citation type="submission" date="2019-04" db="EMBL/GenBank/DDBJ databases">
        <authorList>
            <person name="Alioto T."/>
            <person name="Alioto T."/>
        </authorList>
    </citation>
    <scope>NUCLEOTIDE SEQUENCE [LARGE SCALE GENOMIC DNA]</scope>
</reference>
<evidence type="ECO:0000313" key="8">
    <source>
        <dbReference type="Proteomes" id="UP000335636"/>
    </source>
</evidence>
<proteinExistence type="inferred from homology"/>
<dbReference type="PROSITE" id="PS51716">
    <property type="entry name" value="G_IRG"/>
    <property type="match status" value="1"/>
</dbReference>
<keyword evidence="4" id="KW-0342">GTP-binding</keyword>
<sequence length="305" mass="35052">MGQQFSGTPAHDQHHDLASSFTAHLKNLEVENKIISQETISLIELQLKKGNIEEATFAINSVLEKNNNAQLNIAVTGESGAGKSSFINALRGIGHEEKDAALIGVVEMTMKRTPYIHPDFPNVIIWDLPGIGITKFQPKHYLENVKFREYDFFIIVSATRFKKNDLDLAKTIKIKKKDFYFVRTKVDCDLKNAQISKPTTFDREKVLQQIREDCVINFKSNNINKPQIFLISNCDLSKYDFPILKDKLLKDLLVQKHHDFMLSLLKIIDRAILRNRYFLKQFTWLEELKSKILATLPVESITSDK</sequence>
<organism evidence="7 8">
    <name type="scientific">Marmota monax</name>
    <name type="common">Woodchuck</name>
    <dbReference type="NCBI Taxonomy" id="9995"/>
    <lineage>
        <taxon>Eukaryota</taxon>
        <taxon>Metazoa</taxon>
        <taxon>Chordata</taxon>
        <taxon>Craniata</taxon>
        <taxon>Vertebrata</taxon>
        <taxon>Euteleostomi</taxon>
        <taxon>Mammalia</taxon>
        <taxon>Eutheria</taxon>
        <taxon>Euarchontoglires</taxon>
        <taxon>Glires</taxon>
        <taxon>Rodentia</taxon>
        <taxon>Sciuromorpha</taxon>
        <taxon>Sciuridae</taxon>
        <taxon>Xerinae</taxon>
        <taxon>Marmotini</taxon>
        <taxon>Marmota</taxon>
    </lineage>
</organism>
<dbReference type="GO" id="GO:0005525">
    <property type="term" value="F:GTP binding"/>
    <property type="evidence" value="ECO:0007669"/>
    <property type="project" value="UniProtKB-KW"/>
</dbReference>
<dbReference type="SUPFAM" id="SSF52540">
    <property type="entry name" value="P-loop containing nucleoside triphosphate hydrolases"/>
    <property type="match status" value="1"/>
</dbReference>
<evidence type="ECO:0000256" key="1">
    <source>
        <dbReference type="ARBA" id="ARBA00005429"/>
    </source>
</evidence>